<dbReference type="Pfam" id="PF03995">
    <property type="entry name" value="Inhibitor_I36"/>
    <property type="match status" value="1"/>
</dbReference>
<keyword evidence="1" id="KW-0732">Signal</keyword>
<evidence type="ECO:0008006" key="4">
    <source>
        <dbReference type="Google" id="ProtNLM"/>
    </source>
</evidence>
<feature type="signal peptide" evidence="1">
    <location>
        <begin position="1"/>
        <end position="27"/>
    </location>
</feature>
<dbReference type="RefSeq" id="WP_013018791.1">
    <property type="nucleotide sequence ID" value="NC_013947.1"/>
</dbReference>
<dbReference type="AlphaFoldDB" id="D3PWJ8"/>
<dbReference type="Proteomes" id="UP000000844">
    <property type="component" value="Chromosome"/>
</dbReference>
<dbReference type="PROSITE" id="PS51318">
    <property type="entry name" value="TAT"/>
    <property type="match status" value="1"/>
</dbReference>
<evidence type="ECO:0000313" key="3">
    <source>
        <dbReference type="Proteomes" id="UP000000844"/>
    </source>
</evidence>
<feature type="chain" id="PRO_5038593919" description="Peptidase inhibitor family I36" evidence="1">
    <location>
        <begin position="28"/>
        <end position="134"/>
    </location>
</feature>
<evidence type="ECO:0000256" key="1">
    <source>
        <dbReference type="SAM" id="SignalP"/>
    </source>
</evidence>
<keyword evidence="3" id="KW-1185">Reference proteome</keyword>
<dbReference type="InterPro" id="IPR006311">
    <property type="entry name" value="TAT_signal"/>
</dbReference>
<name>D3PWJ8_STANL</name>
<dbReference type="HOGENOM" id="CLU_1894912_0_0_11"/>
<protein>
    <recommendedName>
        <fullName evidence="4">Peptidase inhibitor family I36</fullName>
    </recommendedName>
</protein>
<evidence type="ECO:0000313" key="2">
    <source>
        <dbReference type="EMBL" id="ADD43220.1"/>
    </source>
</evidence>
<gene>
    <name evidence="2" type="ordered locus">Snas_3558</name>
</gene>
<dbReference type="OrthoDB" id="5196292at2"/>
<reference evidence="2 3" key="1">
    <citation type="journal article" date="2009" name="Stand. Genomic Sci.">
        <title>Complete genome sequence of Stackebrandtia nassauensis type strain (LLR-40K-21).</title>
        <authorList>
            <person name="Munk C."/>
            <person name="Lapidus A."/>
            <person name="Copeland A."/>
            <person name="Jando M."/>
            <person name="Mayilraj S."/>
            <person name="Glavina Del Rio T."/>
            <person name="Nolan M."/>
            <person name="Chen F."/>
            <person name="Lucas S."/>
            <person name="Tice H."/>
            <person name="Cheng J.F."/>
            <person name="Han C."/>
            <person name="Detter J.C."/>
            <person name="Bruce D."/>
            <person name="Goodwin L."/>
            <person name="Chain P."/>
            <person name="Pitluck S."/>
            <person name="Goker M."/>
            <person name="Ovchinikova G."/>
            <person name="Pati A."/>
            <person name="Ivanova N."/>
            <person name="Mavromatis K."/>
            <person name="Chen A."/>
            <person name="Palaniappan K."/>
            <person name="Land M."/>
            <person name="Hauser L."/>
            <person name="Chang Y.J."/>
            <person name="Jeffries C.D."/>
            <person name="Bristow J."/>
            <person name="Eisen J.A."/>
            <person name="Markowitz V."/>
            <person name="Hugenholtz P."/>
            <person name="Kyrpides N.C."/>
            <person name="Klenk H.P."/>
        </authorList>
    </citation>
    <scope>NUCLEOTIDE SEQUENCE [LARGE SCALE GENOMIC DNA]</scope>
    <source>
        <strain evidence="3">DSM 44728 / CIP 108903 / NRRL B-16338 / NBRC 102104 / LLR-40K-21</strain>
    </source>
</reference>
<dbReference type="KEGG" id="sna:Snas_3558"/>
<proteinExistence type="predicted"/>
<accession>D3PWJ8</accession>
<dbReference type="EMBL" id="CP001778">
    <property type="protein sequence ID" value="ADD43220.1"/>
    <property type="molecule type" value="Genomic_DNA"/>
</dbReference>
<sequence>MNKRRFFLLTVAIALLGGLLVGTSQSAAATAMTTDAATVPAASFDNASVKSTICPQGWFCVWPKRNLQGDWKGGYKPNTCYSPFKPQGKSVSNQTGRTIVIYDDARCKGKPRYKLASGHYDASTPFKVRSVKVL</sequence>
<organism evidence="2 3">
    <name type="scientific">Stackebrandtia nassauensis (strain DSM 44728 / CIP 108903 / NRRL B-16338 / NBRC 102104 / LLR-40K-21)</name>
    <dbReference type="NCBI Taxonomy" id="446470"/>
    <lineage>
        <taxon>Bacteria</taxon>
        <taxon>Bacillati</taxon>
        <taxon>Actinomycetota</taxon>
        <taxon>Actinomycetes</taxon>
        <taxon>Glycomycetales</taxon>
        <taxon>Glycomycetaceae</taxon>
        <taxon>Stackebrandtia</taxon>
    </lineage>
</organism>